<feature type="domain" description="Yeast cell wall synthesis Kre9/Knh1-like N-terminal" evidence="3">
    <location>
        <begin position="25"/>
        <end position="109"/>
    </location>
</feature>
<organism evidence="4">
    <name type="scientific">marine sediment metagenome</name>
    <dbReference type="NCBI Taxonomy" id="412755"/>
    <lineage>
        <taxon>unclassified sequences</taxon>
        <taxon>metagenomes</taxon>
        <taxon>ecological metagenomes</taxon>
    </lineage>
</organism>
<evidence type="ECO:0000256" key="2">
    <source>
        <dbReference type="SAM" id="Phobius"/>
    </source>
</evidence>
<name>A0A0F8YCU3_9ZZZZ</name>
<proteinExistence type="predicted"/>
<dbReference type="Pfam" id="PF10342">
    <property type="entry name" value="Kre9_KNH"/>
    <property type="match status" value="2"/>
</dbReference>
<protein>
    <recommendedName>
        <fullName evidence="3">Yeast cell wall synthesis Kre9/Knh1-like N-terminal domain-containing protein</fullName>
    </recommendedName>
</protein>
<feature type="non-terminal residue" evidence="4">
    <location>
        <position position="1"/>
    </location>
</feature>
<dbReference type="NCBIfam" id="NF033507">
    <property type="entry name" value="Loki-CTERM"/>
    <property type="match status" value="1"/>
</dbReference>
<dbReference type="EMBL" id="LAZR01057699">
    <property type="protein sequence ID" value="KKK71515.1"/>
    <property type="molecule type" value="Genomic_DNA"/>
</dbReference>
<comment type="caution">
    <text evidence="4">The sequence shown here is derived from an EMBL/GenBank/DDBJ whole genome shotgun (WGS) entry which is preliminary data.</text>
</comment>
<reference evidence="4" key="1">
    <citation type="journal article" date="2015" name="Nature">
        <title>Complex archaea that bridge the gap between prokaryotes and eukaryotes.</title>
        <authorList>
            <person name="Spang A."/>
            <person name="Saw J.H."/>
            <person name="Jorgensen S.L."/>
            <person name="Zaremba-Niedzwiedzka K."/>
            <person name="Martijn J."/>
            <person name="Lind A.E."/>
            <person name="van Eijk R."/>
            <person name="Schleper C."/>
            <person name="Guy L."/>
            <person name="Ettema T.J."/>
        </authorList>
    </citation>
    <scope>NUCLEOTIDE SEQUENCE</scope>
</reference>
<sequence>EIFYKRWNATSGTWTPDGLITITNPSGFVSWETGTNHSISWTSTGSITNVKIELYISGVFDSVITSSTLNDGELLWIIPFGLANSSQYQIKITDVSNPTTYDSTNYFEVYTPLGLITITNPSGLVSWETGTNHSITWISIGSITNVKIELYISGTFDSVITSSTLNDGELLWTIPFGLANSSQYQIKITDVSNPTTYDSTDYFEIYTPPDSVSSSPSIPGYDLLLLIGISSLIAIFLIRKQLMKNNFKTFF</sequence>
<evidence type="ECO:0000313" key="4">
    <source>
        <dbReference type="EMBL" id="KKK71515.1"/>
    </source>
</evidence>
<keyword evidence="2" id="KW-0812">Transmembrane</keyword>
<keyword evidence="2" id="KW-0472">Membrane</keyword>
<keyword evidence="2" id="KW-1133">Transmembrane helix</keyword>
<feature type="transmembrane region" description="Helical" evidence="2">
    <location>
        <begin position="218"/>
        <end position="238"/>
    </location>
</feature>
<dbReference type="AlphaFoldDB" id="A0A0F8YCU3"/>
<dbReference type="InterPro" id="IPR018466">
    <property type="entry name" value="Kre9/Knh1-like_N"/>
</dbReference>
<accession>A0A0F8YCU3</accession>
<keyword evidence="1" id="KW-0732">Signal</keyword>
<evidence type="ECO:0000256" key="1">
    <source>
        <dbReference type="ARBA" id="ARBA00022729"/>
    </source>
</evidence>
<gene>
    <name evidence="4" type="ORF">LCGC14_2913150</name>
</gene>
<evidence type="ECO:0000259" key="3">
    <source>
        <dbReference type="Pfam" id="PF10342"/>
    </source>
</evidence>
<feature type="domain" description="Yeast cell wall synthesis Kre9/Knh1-like N-terminal" evidence="3">
    <location>
        <begin position="121"/>
        <end position="205"/>
    </location>
</feature>